<comment type="caution">
    <text evidence="2">The sequence shown here is derived from an EMBL/GenBank/DDBJ whole genome shotgun (WGS) entry which is preliminary data.</text>
</comment>
<evidence type="ECO:0000313" key="3">
    <source>
        <dbReference type="Proteomes" id="UP001308005"/>
    </source>
</evidence>
<protein>
    <recommendedName>
        <fullName evidence="4">Amino acid transport protein</fullName>
    </recommendedName>
</protein>
<name>A0ABU6D1Z9_9GAMM</name>
<keyword evidence="3" id="KW-1185">Reference proteome</keyword>
<keyword evidence="1" id="KW-1133">Transmembrane helix</keyword>
<dbReference type="EMBL" id="JAYMYJ010000150">
    <property type="protein sequence ID" value="MEB4593096.1"/>
    <property type="molecule type" value="Genomic_DNA"/>
</dbReference>
<evidence type="ECO:0000313" key="2">
    <source>
        <dbReference type="EMBL" id="MEB4593096.1"/>
    </source>
</evidence>
<evidence type="ECO:0008006" key="4">
    <source>
        <dbReference type="Google" id="ProtNLM"/>
    </source>
</evidence>
<keyword evidence="1" id="KW-0812">Transmembrane</keyword>
<accession>A0ABU6D1Z9</accession>
<sequence length="67" mass="7385">MNTATLLWGLLFSSIGLGYFMYGRKQHSPLPLLCGLGLMAYPYFVSSNLLMVIIGGVLAALPYFIRL</sequence>
<proteinExistence type="predicted"/>
<evidence type="ECO:0000256" key="1">
    <source>
        <dbReference type="SAM" id="Phobius"/>
    </source>
</evidence>
<dbReference type="RefSeq" id="WP_324697779.1">
    <property type="nucleotide sequence ID" value="NZ_JAYMYJ010000150.1"/>
</dbReference>
<reference evidence="3" key="1">
    <citation type="submission" date="2023-07" db="EMBL/GenBank/DDBJ databases">
        <title>The carbon used by Thiothrix.</title>
        <authorList>
            <person name="Chen L."/>
        </authorList>
    </citation>
    <scope>NUCLEOTIDE SEQUENCE [LARGE SCALE GENOMIC DNA]</scope>
</reference>
<organism evidence="2 3">
    <name type="scientific">Candidatus Thiothrix phosphatis</name>
    <dbReference type="NCBI Taxonomy" id="3112415"/>
    <lineage>
        <taxon>Bacteria</taxon>
        <taxon>Pseudomonadati</taxon>
        <taxon>Pseudomonadota</taxon>
        <taxon>Gammaproteobacteria</taxon>
        <taxon>Thiotrichales</taxon>
        <taxon>Thiotrichaceae</taxon>
        <taxon>Thiothrix</taxon>
    </lineage>
</organism>
<dbReference type="Proteomes" id="UP001308005">
    <property type="component" value="Unassembled WGS sequence"/>
</dbReference>
<keyword evidence="1" id="KW-0472">Membrane</keyword>
<gene>
    <name evidence="2" type="ORF">VSS37_19100</name>
</gene>
<feature type="transmembrane region" description="Helical" evidence="1">
    <location>
        <begin position="40"/>
        <end position="65"/>
    </location>
</feature>